<evidence type="ECO:0000313" key="1">
    <source>
        <dbReference type="EMBL" id="KAK9721507.1"/>
    </source>
</evidence>
<organism evidence="1 2">
    <name type="scientific">Popillia japonica</name>
    <name type="common">Japanese beetle</name>
    <dbReference type="NCBI Taxonomy" id="7064"/>
    <lineage>
        <taxon>Eukaryota</taxon>
        <taxon>Metazoa</taxon>
        <taxon>Ecdysozoa</taxon>
        <taxon>Arthropoda</taxon>
        <taxon>Hexapoda</taxon>
        <taxon>Insecta</taxon>
        <taxon>Pterygota</taxon>
        <taxon>Neoptera</taxon>
        <taxon>Endopterygota</taxon>
        <taxon>Coleoptera</taxon>
        <taxon>Polyphaga</taxon>
        <taxon>Scarabaeiformia</taxon>
        <taxon>Scarabaeidae</taxon>
        <taxon>Rutelinae</taxon>
        <taxon>Popillia</taxon>
    </lineage>
</organism>
<keyword evidence="2" id="KW-1185">Reference proteome</keyword>
<dbReference type="AlphaFoldDB" id="A0AAW1KP99"/>
<reference evidence="1 2" key="1">
    <citation type="journal article" date="2024" name="BMC Genomics">
        <title>De novo assembly and annotation of Popillia japonica's genome with initial clues to its potential as an invasive pest.</title>
        <authorList>
            <person name="Cucini C."/>
            <person name="Boschi S."/>
            <person name="Funari R."/>
            <person name="Cardaioli E."/>
            <person name="Iannotti N."/>
            <person name="Marturano G."/>
            <person name="Paoli F."/>
            <person name="Bruttini M."/>
            <person name="Carapelli A."/>
            <person name="Frati F."/>
            <person name="Nardi F."/>
        </authorList>
    </citation>
    <scope>NUCLEOTIDE SEQUENCE [LARGE SCALE GENOMIC DNA]</scope>
    <source>
        <strain evidence="1">DMR45628</strain>
    </source>
</reference>
<gene>
    <name evidence="1" type="ORF">QE152_g21503</name>
</gene>
<protein>
    <submittedName>
        <fullName evidence="1">Uncharacterized protein</fullName>
    </submittedName>
</protein>
<comment type="caution">
    <text evidence="1">The sequence shown here is derived from an EMBL/GenBank/DDBJ whole genome shotgun (WGS) entry which is preliminary data.</text>
</comment>
<accession>A0AAW1KP99</accession>
<proteinExistence type="predicted"/>
<sequence length="316" mass="37243">MKYFNADGTIKRDNENDEDFGWIWKNLLEDRGMKMVIYNSDGSVKSEEYYNESNDWEIVTDNDKDAAKQEAVNSMKWYQRTFSNIQEGIKTNLSNLLISLDNKESHLILSIINNAILSYLPDTKLRKPTRISTAPRYADINNDVTRTLRLKRLYGIFDIGFNYQLLQKRYLPLSDNKSANEVNKYVEDYLEVVHDLKQILCWNVYPQLDSGPKRVEIDKSKEPYTDIDQTLLKLLDKTCEMHCEVEKIRKCFLEYENKIEMLLKECKNVSDDIFECEYLDNIILCLNYKIEDVNFDWPFKFGDAKDTDSSSRNLII</sequence>
<evidence type="ECO:0000313" key="2">
    <source>
        <dbReference type="Proteomes" id="UP001458880"/>
    </source>
</evidence>
<dbReference type="EMBL" id="JASPKY010000198">
    <property type="protein sequence ID" value="KAK9721507.1"/>
    <property type="molecule type" value="Genomic_DNA"/>
</dbReference>
<dbReference type="Proteomes" id="UP001458880">
    <property type="component" value="Unassembled WGS sequence"/>
</dbReference>
<name>A0AAW1KP99_POPJA</name>